<reference evidence="2 3" key="1">
    <citation type="journal article" date="2022" name="bioRxiv">
        <title>Genomics of Preaxostyla Flagellates Illuminates Evolutionary Transitions and the Path Towards Mitochondrial Loss.</title>
        <authorList>
            <person name="Novak L.V.F."/>
            <person name="Treitli S.C."/>
            <person name="Pyrih J."/>
            <person name="Halakuc P."/>
            <person name="Pipaliya S.V."/>
            <person name="Vacek V."/>
            <person name="Brzon O."/>
            <person name="Soukal P."/>
            <person name="Eme L."/>
            <person name="Dacks J.B."/>
            <person name="Karnkowska A."/>
            <person name="Elias M."/>
            <person name="Hampl V."/>
        </authorList>
    </citation>
    <scope>NUCLEOTIDE SEQUENCE [LARGE SCALE GENOMIC DNA]</scope>
    <source>
        <strain evidence="2">NAU3</strain>
        <tissue evidence="2">Gut</tissue>
    </source>
</reference>
<proteinExistence type="predicted"/>
<dbReference type="EMBL" id="JARBJD010000032">
    <property type="protein sequence ID" value="KAK2959153.1"/>
    <property type="molecule type" value="Genomic_DNA"/>
</dbReference>
<comment type="caution">
    <text evidence="2">The sequence shown here is derived from an EMBL/GenBank/DDBJ whole genome shotgun (WGS) entry which is preliminary data.</text>
</comment>
<feature type="compositionally biased region" description="Acidic residues" evidence="1">
    <location>
        <begin position="1374"/>
        <end position="1383"/>
    </location>
</feature>
<dbReference type="Proteomes" id="UP001281761">
    <property type="component" value="Unassembled WGS sequence"/>
</dbReference>
<organism evidence="2 3">
    <name type="scientific">Blattamonas nauphoetae</name>
    <dbReference type="NCBI Taxonomy" id="2049346"/>
    <lineage>
        <taxon>Eukaryota</taxon>
        <taxon>Metamonada</taxon>
        <taxon>Preaxostyla</taxon>
        <taxon>Oxymonadida</taxon>
        <taxon>Blattamonas</taxon>
    </lineage>
</organism>
<gene>
    <name evidence="2" type="ORF">BLNAU_5948</name>
</gene>
<accession>A0ABQ9Y630</accession>
<sequence length="1754" mass="199356">MNAEHFCTISKDDFIEETNGFVVTGKKIYYKCADHSALAQPSPEPYRRLVGRCCDLVLEAASIETPHGLLTELVCYNQNTWTSSRLMITEHCYIVTASLSPDYSCLLYTTLSINPRNPGTFSPENYETILIDLRVPQDSIRFVLWSGKDYQRTYFFPDYTIDKIHFVLFIEGNEMRYYVKKRPQLERPIDEKKELSVFSRPQQDFTFPGVVWFDTDEDRLFYISYKKKINTYLFTALRFSINTEFEQIFQTTLHSFFYPPTPFPHVPLPSDFSFLSGTRNLHLRLQLLRIREENYVLVQQHFVKPPTFPDDSLFTAAESRLRQKEEVYKTVRRDEDILEQKSHHALQLLYKVLDIPGGVMDSQSSSSLGSFFPLETSLLQTSNQFYIENAIYLSVFVFQINATKTINLFIPLQSFRQFRAKQKIVKEQLRKEKARLLGKDDEVSSDQSQLTKKEPKAKALTQRPVPPPPLRTTTTPSRSKAQFSTSTPSTNNQNVDPAHTEKVMSLLRNDSVVITTQSDLLLFTRPNECVALLDCAPQHNPLPLLVVPLPDDDLSSQSFSSPFTISPIQVHFIPPAPSLGTSQNGGIADPIFKNINNNPQNGPDTEIHPPNLSFHHLPFHLPPSFPTLLHHHSLFAPFLSSIGLIHSKIFTRSFKNPAPPNPTLQDRPEKLGYLERRRQKQKSEMEQVRLTSYPHTVARAIALLFPEMERNTPLPPPPSLKSYQTPFTFHQETITALSLQDILDESSRPETVIRRSTKNHSVFLTFTPQEYLYRRNSPLNYSVDSIRHAQYDVPFVMNSATGEIIFLYVDWQKLVTLLNPIRPQDMVALIHIAVVHNHDLDFARNLLLHCALVNPSLLTAAVIHEILISVPFSALLTKSSTTLKDIRSVMMSTISYIPELPQIAQAVEEGVLRTFGMAGGGRQQVSTNFGLKLMLDGMLAGSEQVLLKENEPFVLTPSLLLSPFLQKYNTKNMIFDFSLMYKGDLYVERELDLTEKERDRARRRRIRMYRSQLIQVASEQGRNTKLFRDELDEVLPLPASPCTLIPKGVVSQSETATFVTTILFLMSKFSAPYTTHPLRVIKAVNQNTFSLLSDYSTLLTSGPLNAQSLSRLQRMAITGKAREQSNAEHCNTGYLSPLHHRILERMPDVVFTSPSLPYIAFTKLPDQKSNNLSSAAVSTSTYIRHKLRTSSKTMRDGEEDSLSVGTSDSSVESDEIVFYEDSDLEKKNRAMSKPKPKAKDLRGAKDPAAYAKQLAMRPPSVRMNQNEPRPRSNQFPPRHASVQIPKAKGIVMSPKVNVSSFIPIVQKQSPAEPNHPPSRKSSHNPLAQSSTKRLPDQANEDDGYSESALDASSSDLDADDDEFGDEPISHLGEDDAEDAEPNPENDGALNDEGPDPATQNASDQQMNVGGTLPNSHLVAMKVNRTPIRTPSTRMVALHRDRREHALLMLPPHLRSSEVYRREQTMQTAQFFFHVDIIAQCLFSSLSYRSIEDLQRPTASDSASAKVLTPAQIIRRNENTRANPYLAIAPPINHAATLKISYQSLLKLLQSFCRQYSQHNLCLYPIHVEFTPNPAYPIVRRQSTASHASTCTHDTSFSSIHTEDLNAETDQDWTTQTVLPTHLCLQFVKRVQEEYPPRQVTLTRHRLYMLSKYLLSVDELGFNVPNQVQTEIPRYLTDWTRHSQSLVLQMVRRGVMATSCDQYSLYLRRRDHEDGAPIRDPATKYMKFRILSSTSLDDPVLDLSVFVRRKQKQRS</sequence>
<evidence type="ECO:0000313" key="2">
    <source>
        <dbReference type="EMBL" id="KAK2959153.1"/>
    </source>
</evidence>
<evidence type="ECO:0000313" key="3">
    <source>
        <dbReference type="Proteomes" id="UP001281761"/>
    </source>
</evidence>
<feature type="compositionally biased region" description="Polar residues" evidence="1">
    <location>
        <begin position="1397"/>
        <end position="1413"/>
    </location>
</feature>
<feature type="compositionally biased region" description="Polar residues" evidence="1">
    <location>
        <begin position="1323"/>
        <end position="1332"/>
    </location>
</feature>
<name>A0ABQ9Y630_9EUKA</name>
<feature type="region of interest" description="Disordered" evidence="1">
    <location>
        <begin position="1225"/>
        <end position="1279"/>
    </location>
</feature>
<feature type="compositionally biased region" description="Polar residues" evidence="1">
    <location>
        <begin position="477"/>
        <end position="495"/>
    </location>
</feature>
<feature type="compositionally biased region" description="Polar residues" evidence="1">
    <location>
        <begin position="1262"/>
        <end position="1275"/>
    </location>
</feature>
<feature type="region of interest" description="Disordered" evidence="1">
    <location>
        <begin position="438"/>
        <end position="496"/>
    </location>
</feature>
<feature type="region of interest" description="Disordered" evidence="1">
    <location>
        <begin position="1188"/>
        <end position="1208"/>
    </location>
</feature>
<protein>
    <submittedName>
        <fullName evidence="2">Uncharacterized protein</fullName>
    </submittedName>
</protein>
<feature type="compositionally biased region" description="Low complexity" evidence="1">
    <location>
        <begin position="1345"/>
        <end position="1355"/>
    </location>
</feature>
<keyword evidence="3" id="KW-1185">Reference proteome</keyword>
<feature type="region of interest" description="Disordered" evidence="1">
    <location>
        <begin position="1308"/>
        <end position="1413"/>
    </location>
</feature>
<evidence type="ECO:0000256" key="1">
    <source>
        <dbReference type="SAM" id="MobiDB-lite"/>
    </source>
</evidence>
<feature type="compositionally biased region" description="Acidic residues" evidence="1">
    <location>
        <begin position="1356"/>
        <end position="1365"/>
    </location>
</feature>